<dbReference type="Proteomes" id="UP000183967">
    <property type="component" value="Unassembled WGS sequence"/>
</dbReference>
<dbReference type="OrthoDB" id="1757733at2"/>
<organism evidence="1 2">
    <name type="scientific">Caloranaerobacter azorensis DSM 13643</name>
    <dbReference type="NCBI Taxonomy" id="1121264"/>
    <lineage>
        <taxon>Bacteria</taxon>
        <taxon>Bacillati</taxon>
        <taxon>Bacillota</taxon>
        <taxon>Tissierellia</taxon>
        <taxon>Tissierellales</taxon>
        <taxon>Thermohalobacteraceae</taxon>
        <taxon>Caloranaerobacter</taxon>
    </lineage>
</organism>
<protein>
    <submittedName>
        <fullName evidence="1">Uncharacterized protein</fullName>
    </submittedName>
</protein>
<reference evidence="2" key="1">
    <citation type="submission" date="2016-11" db="EMBL/GenBank/DDBJ databases">
        <authorList>
            <person name="Varghese N."/>
            <person name="Submissions S."/>
        </authorList>
    </citation>
    <scope>NUCLEOTIDE SEQUENCE [LARGE SCALE GENOMIC DNA]</scope>
    <source>
        <strain evidence="2">DSM 13643</strain>
    </source>
</reference>
<gene>
    <name evidence="1" type="ORF">SAMN02745135_01154</name>
</gene>
<proteinExistence type="predicted"/>
<name>A0A1M5TVA6_9FIRM</name>
<dbReference type="EMBL" id="FQXO01000025">
    <property type="protein sequence ID" value="SHH54639.1"/>
    <property type="molecule type" value="Genomic_DNA"/>
</dbReference>
<keyword evidence="2" id="KW-1185">Reference proteome</keyword>
<sequence length="97" mass="11185">MRIPEKIKIGGHTYICKFDDKLSRDTSANGMSCGNSLEIIIDSSLPEENQESVLLHEILEQINFRYELNLEHEKITILESALYQVLKDNKLNFSDRS</sequence>
<dbReference type="AlphaFoldDB" id="A0A1M5TVA6"/>
<accession>A0A1M5TVA6</accession>
<evidence type="ECO:0000313" key="2">
    <source>
        <dbReference type="Proteomes" id="UP000183967"/>
    </source>
</evidence>
<dbReference type="RefSeq" id="WP_073196158.1">
    <property type="nucleotide sequence ID" value="NZ_FQXO01000025.1"/>
</dbReference>
<evidence type="ECO:0000313" key="1">
    <source>
        <dbReference type="EMBL" id="SHH54639.1"/>
    </source>
</evidence>